<dbReference type="Gene3D" id="3.40.350.10">
    <property type="entry name" value="Creatinase/prolidase N-terminal domain"/>
    <property type="match status" value="2"/>
</dbReference>
<evidence type="ECO:0000256" key="2">
    <source>
        <dbReference type="ARBA" id="ARBA00022670"/>
    </source>
</evidence>
<name>A0A1Y5S8W3_9RHOB</name>
<gene>
    <name evidence="11" type="ORF">AQS8620_01197</name>
</gene>
<accession>A0A1Y5S8W3</accession>
<dbReference type="InterPro" id="IPR029149">
    <property type="entry name" value="Creatin/AminoP/Spt16_N"/>
</dbReference>
<dbReference type="OrthoDB" id="9806388at2"/>
<dbReference type="PANTHER" id="PTHR43763:SF6">
    <property type="entry name" value="XAA-PRO AMINOPEPTIDASE 1"/>
    <property type="match status" value="1"/>
</dbReference>
<dbReference type="CDD" id="cd01085">
    <property type="entry name" value="APP"/>
    <property type="match status" value="1"/>
</dbReference>
<evidence type="ECO:0000256" key="7">
    <source>
        <dbReference type="RuleBase" id="RU000590"/>
    </source>
</evidence>
<sequence>MFQSFEVSSRPDQAAPRVADLRAQFDAADVDGFLVPRSDAHQNEYVAPCDERLSWISGFTGSAGFAVILRERAAVFVDGRYRVQVHSQVDGRIFEVVHWPETSLSDWLAQNAAGLRIGFDPWLSTLDEVEKADAALAAVNTALIPCPNLIDAIRSDRPAPPVAPVVAHPTQWAGKSSADKRAELAADLRNSRRAAAVITATDSVMWLLNIRGADIARNPVALAFAILHDDARVSLFIDPAKVADLRAHLGPEVGVAPHDAFGAALQQLAGPVQMDRASAFAVASYLTSAEIPIHFAPDICALPKAVKNDTEIAGARAAHIRDAGAMVEFLAWLDGCAPETLSEIDVVRKLESFRQATGDLKEISFDTICGAGPNGAIVHYKVDEASNRRLSRGDILLVDSGGQYVDGTTDITRTIALGPPPPDAIAANTRVLQGMIAVSCARFPKGVAGAHLDALARAPLWRAGQDFDHGTGHGVGSYLCVHEGPQRISRASGVALQPGMILSNEPGYYREGAFGIRIENLITVRVAPPLQQGDARPMYDFETLTYVPFDRRLIDISMLAPFERAWIDSYHTDIVTKLDGRLSPNAAQWLAKACAPLQ</sequence>
<evidence type="ECO:0000256" key="1">
    <source>
        <dbReference type="ARBA" id="ARBA00008766"/>
    </source>
</evidence>
<dbReference type="Proteomes" id="UP000193862">
    <property type="component" value="Unassembled WGS sequence"/>
</dbReference>
<dbReference type="PANTHER" id="PTHR43763">
    <property type="entry name" value="XAA-PRO AMINOPEPTIDASE 1"/>
    <property type="match status" value="1"/>
</dbReference>
<dbReference type="InterPro" id="IPR050422">
    <property type="entry name" value="X-Pro_aminopeptidase_P"/>
</dbReference>
<organism evidence="11 12">
    <name type="scientific">Aquimixticola soesokkakensis</name>
    <dbReference type="NCBI Taxonomy" id="1519096"/>
    <lineage>
        <taxon>Bacteria</taxon>
        <taxon>Pseudomonadati</taxon>
        <taxon>Pseudomonadota</taxon>
        <taxon>Alphaproteobacteria</taxon>
        <taxon>Rhodobacterales</taxon>
        <taxon>Paracoccaceae</taxon>
        <taxon>Aquimixticola</taxon>
    </lineage>
</organism>
<dbReference type="InterPro" id="IPR000587">
    <property type="entry name" value="Creatinase_N"/>
</dbReference>
<keyword evidence="4 11" id="KW-0378">Hydrolase</keyword>
<dbReference type="InterPro" id="IPR032416">
    <property type="entry name" value="Peptidase_M24_C"/>
</dbReference>
<evidence type="ECO:0000259" key="8">
    <source>
        <dbReference type="Pfam" id="PF00557"/>
    </source>
</evidence>
<feature type="domain" description="Peptidase M24" evidence="8">
    <location>
        <begin position="315"/>
        <end position="524"/>
    </location>
</feature>
<dbReference type="InterPro" id="IPR033740">
    <property type="entry name" value="Pept_M24B"/>
</dbReference>
<dbReference type="InterPro" id="IPR001131">
    <property type="entry name" value="Peptidase_M24B_aminopep-P_CS"/>
</dbReference>
<dbReference type="GO" id="GO:0046872">
    <property type="term" value="F:metal ion binding"/>
    <property type="evidence" value="ECO:0007669"/>
    <property type="project" value="UniProtKB-KW"/>
</dbReference>
<dbReference type="Pfam" id="PF00557">
    <property type="entry name" value="Peptidase_M24"/>
    <property type="match status" value="1"/>
</dbReference>
<keyword evidence="12" id="KW-1185">Reference proteome</keyword>
<dbReference type="AlphaFoldDB" id="A0A1Y5S8W3"/>
<proteinExistence type="inferred from homology"/>
<evidence type="ECO:0000256" key="4">
    <source>
        <dbReference type="ARBA" id="ARBA00022801"/>
    </source>
</evidence>
<evidence type="ECO:0000256" key="6">
    <source>
        <dbReference type="ARBA" id="ARBA00023211"/>
    </source>
</evidence>
<dbReference type="GO" id="GO:0005737">
    <property type="term" value="C:cytoplasm"/>
    <property type="evidence" value="ECO:0007669"/>
    <property type="project" value="UniProtKB-ARBA"/>
</dbReference>
<dbReference type="GO" id="GO:0070006">
    <property type="term" value="F:metalloaminopeptidase activity"/>
    <property type="evidence" value="ECO:0007669"/>
    <property type="project" value="InterPro"/>
</dbReference>
<feature type="domain" description="Peptidase M24 C-terminal" evidence="10">
    <location>
        <begin position="537"/>
        <end position="597"/>
    </location>
</feature>
<protein>
    <submittedName>
        <fullName evidence="11">Putative peptidase</fullName>
        <ecNumber evidence="11">3.4.-.-</ecNumber>
    </submittedName>
</protein>
<dbReference type="PROSITE" id="PS00491">
    <property type="entry name" value="PROLINE_PEPTIDASE"/>
    <property type="match status" value="1"/>
</dbReference>
<dbReference type="Pfam" id="PF01321">
    <property type="entry name" value="Creatinase_N"/>
    <property type="match status" value="1"/>
</dbReference>
<dbReference type="SUPFAM" id="SSF55920">
    <property type="entry name" value="Creatinase/aminopeptidase"/>
    <property type="match status" value="1"/>
</dbReference>
<keyword evidence="3 7" id="KW-0479">Metal-binding</keyword>
<evidence type="ECO:0000259" key="9">
    <source>
        <dbReference type="Pfam" id="PF01321"/>
    </source>
</evidence>
<keyword evidence="2" id="KW-0645">Protease</keyword>
<comment type="similarity">
    <text evidence="1 7">Belongs to the peptidase M24B family.</text>
</comment>
<dbReference type="EMBL" id="FWFS01000004">
    <property type="protein sequence ID" value="SLN35155.1"/>
    <property type="molecule type" value="Genomic_DNA"/>
</dbReference>
<evidence type="ECO:0000313" key="11">
    <source>
        <dbReference type="EMBL" id="SLN35155.1"/>
    </source>
</evidence>
<dbReference type="RefSeq" id="WP_085835942.1">
    <property type="nucleotide sequence ID" value="NZ_FWFS01000004.1"/>
</dbReference>
<evidence type="ECO:0000256" key="5">
    <source>
        <dbReference type="ARBA" id="ARBA00023049"/>
    </source>
</evidence>
<evidence type="ECO:0000259" key="10">
    <source>
        <dbReference type="Pfam" id="PF16188"/>
    </source>
</evidence>
<dbReference type="Pfam" id="PF16189">
    <property type="entry name" value="Creatinase_N_2"/>
    <property type="match status" value="1"/>
</dbReference>
<dbReference type="Pfam" id="PF16188">
    <property type="entry name" value="Peptidase_M24_C"/>
    <property type="match status" value="1"/>
</dbReference>
<evidence type="ECO:0000256" key="3">
    <source>
        <dbReference type="ARBA" id="ARBA00022723"/>
    </source>
</evidence>
<dbReference type="InterPro" id="IPR036005">
    <property type="entry name" value="Creatinase/aminopeptidase-like"/>
</dbReference>
<keyword evidence="6" id="KW-0464">Manganese</keyword>
<reference evidence="11 12" key="1">
    <citation type="submission" date="2017-03" db="EMBL/GenBank/DDBJ databases">
        <authorList>
            <person name="Afonso C.L."/>
            <person name="Miller P.J."/>
            <person name="Scott M.A."/>
            <person name="Spackman E."/>
            <person name="Goraichik I."/>
            <person name="Dimitrov K.M."/>
            <person name="Suarez D.L."/>
            <person name="Swayne D.E."/>
        </authorList>
    </citation>
    <scope>NUCLEOTIDE SEQUENCE [LARGE SCALE GENOMIC DNA]</scope>
    <source>
        <strain evidence="11 12">CECT 8620</strain>
    </source>
</reference>
<evidence type="ECO:0000313" key="12">
    <source>
        <dbReference type="Proteomes" id="UP000193862"/>
    </source>
</evidence>
<dbReference type="FunFam" id="3.90.230.10:FF:000007">
    <property type="entry name" value="Xaa-Pro aminopeptidase P"/>
    <property type="match status" value="1"/>
</dbReference>
<feature type="domain" description="Creatinase N-terminal" evidence="9">
    <location>
        <begin position="17"/>
        <end position="154"/>
    </location>
</feature>
<dbReference type="InterPro" id="IPR000994">
    <property type="entry name" value="Pept_M24"/>
</dbReference>
<dbReference type="Gene3D" id="3.90.230.10">
    <property type="entry name" value="Creatinase/methionine aminopeptidase superfamily"/>
    <property type="match status" value="1"/>
</dbReference>
<dbReference type="GO" id="GO:0006508">
    <property type="term" value="P:proteolysis"/>
    <property type="evidence" value="ECO:0007669"/>
    <property type="project" value="UniProtKB-KW"/>
</dbReference>
<dbReference type="EC" id="3.4.-.-" evidence="11"/>
<keyword evidence="5" id="KW-0482">Metalloprotease</keyword>
<dbReference type="SUPFAM" id="SSF53092">
    <property type="entry name" value="Creatinase/prolidase N-terminal domain"/>
    <property type="match status" value="1"/>
</dbReference>